<dbReference type="AlphaFoldDB" id="X1FY60"/>
<feature type="non-terminal residue" evidence="2">
    <location>
        <position position="108"/>
    </location>
</feature>
<accession>X1FY60</accession>
<organism evidence="2">
    <name type="scientific">marine sediment metagenome</name>
    <dbReference type="NCBI Taxonomy" id="412755"/>
    <lineage>
        <taxon>unclassified sequences</taxon>
        <taxon>metagenomes</taxon>
        <taxon>ecological metagenomes</taxon>
    </lineage>
</organism>
<dbReference type="CDD" id="cd06577">
    <property type="entry name" value="PASTA_pknB"/>
    <property type="match status" value="2"/>
</dbReference>
<dbReference type="InterPro" id="IPR005543">
    <property type="entry name" value="PASTA_dom"/>
</dbReference>
<proteinExistence type="predicted"/>
<dbReference type="EMBL" id="BARU01015313">
    <property type="protein sequence ID" value="GAH50591.1"/>
    <property type="molecule type" value="Genomic_DNA"/>
</dbReference>
<evidence type="ECO:0000259" key="1">
    <source>
        <dbReference type="PROSITE" id="PS51178"/>
    </source>
</evidence>
<feature type="non-terminal residue" evidence="2">
    <location>
        <position position="1"/>
    </location>
</feature>
<dbReference type="PROSITE" id="PS51178">
    <property type="entry name" value="PASTA"/>
    <property type="match status" value="1"/>
</dbReference>
<sequence length="108" mass="11939">ALLGEQDLSLKLMGEKYSSQAPEGIIISQFPAPGTKVHKDREIRVFVSGGARLVITPSLVGKRKREANIYLAQRGLRIGIVSYSYTQIPQEEIISQDPSPQTETDVEK</sequence>
<evidence type="ECO:0000313" key="2">
    <source>
        <dbReference type="EMBL" id="GAH50591.1"/>
    </source>
</evidence>
<dbReference type="Gene3D" id="3.30.10.20">
    <property type="match status" value="2"/>
</dbReference>
<dbReference type="Pfam" id="PF03793">
    <property type="entry name" value="PASTA"/>
    <property type="match status" value="2"/>
</dbReference>
<gene>
    <name evidence="2" type="ORF">S03H2_26419</name>
</gene>
<comment type="caution">
    <text evidence="2">The sequence shown here is derived from an EMBL/GenBank/DDBJ whole genome shotgun (WGS) entry which is preliminary data.</text>
</comment>
<protein>
    <recommendedName>
        <fullName evidence="1">PASTA domain-containing protein</fullName>
    </recommendedName>
</protein>
<name>X1FY60_9ZZZZ</name>
<reference evidence="2" key="1">
    <citation type="journal article" date="2014" name="Front. Microbiol.">
        <title>High frequency of phylogenetically diverse reductive dehalogenase-homologous genes in deep subseafloor sedimentary metagenomes.</title>
        <authorList>
            <person name="Kawai M."/>
            <person name="Futagami T."/>
            <person name="Toyoda A."/>
            <person name="Takaki Y."/>
            <person name="Nishi S."/>
            <person name="Hori S."/>
            <person name="Arai W."/>
            <person name="Tsubouchi T."/>
            <person name="Morono Y."/>
            <person name="Uchiyama I."/>
            <person name="Ito T."/>
            <person name="Fujiyama A."/>
            <person name="Inagaki F."/>
            <person name="Takami H."/>
        </authorList>
    </citation>
    <scope>NUCLEOTIDE SEQUENCE</scope>
    <source>
        <strain evidence="2">Expedition CK06-06</strain>
    </source>
</reference>
<feature type="domain" description="PASTA" evidence="1">
    <location>
        <begin position="1"/>
        <end position="49"/>
    </location>
</feature>